<accession>A0A845QYE4</accession>
<feature type="transmembrane region" description="Helical" evidence="8">
    <location>
        <begin position="454"/>
        <end position="475"/>
    </location>
</feature>
<sequence>MYQTKTVAKSAMTIMIFTLLSKLLGFLREVLIATKFGSGIETDAYFVANTACNFIIGVIGYSLTITLIPIISNMSGERLHTTKITHNSSNSLKCNTNINNYMNSIVNITILFSLAISITTWFISPILIKLLAKGFEGEQFILAVKLTKIGVPIIILTACNSIFSGFLQGNQKFNINAAIGIPSNVIFIIFLIFFSQSFGTEGLMVASVIAMLTQLLLQLYSAYKIKYSYKMKIKSKDEYVKNTFYMIIPVILGSMVNKINTVVDKTLASELVNGSISSLNYSNIINSLILNIFVIGITTVIYPILSKEFMKKNIKSIKIILKKSINIILIVIIPTTIGIMILSKPLIILFYERGAFDSNATKMTSLALVFYSIGLVGISIRNILDKTFYSFKDTKTPMINGILTVVVNIILNLALVRFMAHLGLALATSIAEIFGAMLLIISLRKKIGSFSIKFYSKFLMKLGLSASIMGVIVYFTYNSLDYMNYNFIFRLITLLIIILIGAIIYIFLCYILRIEEVKVFFKYIKRRYL</sequence>
<evidence type="ECO:0000256" key="4">
    <source>
        <dbReference type="ARBA" id="ARBA00022960"/>
    </source>
</evidence>
<comment type="pathway">
    <text evidence="8">Cell wall biogenesis; peptidoglycan biosynthesis.</text>
</comment>
<dbReference type="PIRSF" id="PIRSF002869">
    <property type="entry name" value="MviN"/>
    <property type="match status" value="1"/>
</dbReference>
<dbReference type="GO" id="GO:0015648">
    <property type="term" value="F:lipid-linked peptidoglycan transporter activity"/>
    <property type="evidence" value="ECO:0007669"/>
    <property type="project" value="UniProtKB-UniRule"/>
</dbReference>
<dbReference type="HAMAP" id="MF_02078">
    <property type="entry name" value="MurJ_MviN"/>
    <property type="match status" value="1"/>
</dbReference>
<dbReference type="OrthoDB" id="9804143at2"/>
<dbReference type="GO" id="GO:0008360">
    <property type="term" value="P:regulation of cell shape"/>
    <property type="evidence" value="ECO:0007669"/>
    <property type="project" value="UniProtKB-UniRule"/>
</dbReference>
<dbReference type="NCBIfam" id="TIGR01695">
    <property type="entry name" value="murJ_mviN"/>
    <property type="match status" value="1"/>
</dbReference>
<feature type="transmembrane region" description="Helical" evidence="8">
    <location>
        <begin position="363"/>
        <end position="384"/>
    </location>
</feature>
<dbReference type="RefSeq" id="WP_160198450.1">
    <property type="nucleotide sequence ID" value="NZ_QXXA01000017.1"/>
</dbReference>
<feature type="transmembrane region" description="Helical" evidence="8">
    <location>
        <begin position="12"/>
        <end position="33"/>
    </location>
</feature>
<evidence type="ECO:0000256" key="3">
    <source>
        <dbReference type="ARBA" id="ARBA00022692"/>
    </source>
</evidence>
<organism evidence="10 11">
    <name type="scientific">Senegalia massiliensis</name>
    <dbReference type="NCBI Taxonomy" id="1720316"/>
    <lineage>
        <taxon>Bacteria</taxon>
        <taxon>Bacillati</taxon>
        <taxon>Bacillota</taxon>
        <taxon>Clostridia</taxon>
        <taxon>Eubacteriales</taxon>
        <taxon>Clostridiaceae</taxon>
        <taxon>Senegalia</taxon>
    </lineage>
</organism>
<feature type="transmembrane region" description="Helical" evidence="8">
    <location>
        <begin position="283"/>
        <end position="305"/>
    </location>
</feature>
<keyword evidence="8 9" id="KW-0813">Transport</keyword>
<feature type="transmembrane region" description="Helical" evidence="8">
    <location>
        <begin position="105"/>
        <end position="128"/>
    </location>
</feature>
<evidence type="ECO:0000313" key="10">
    <source>
        <dbReference type="EMBL" id="NBI07987.1"/>
    </source>
</evidence>
<keyword evidence="3 8" id="KW-0812">Transmembrane</keyword>
<feature type="transmembrane region" description="Helical" evidence="8">
    <location>
        <begin position="140"/>
        <end position="163"/>
    </location>
</feature>
<proteinExistence type="inferred from homology"/>
<feature type="transmembrane region" description="Helical" evidence="8">
    <location>
        <begin position="244"/>
        <end position="263"/>
    </location>
</feature>
<feature type="transmembrane region" description="Helical" evidence="8">
    <location>
        <begin position="396"/>
        <end position="416"/>
    </location>
</feature>
<name>A0A845QYE4_9CLOT</name>
<reference evidence="10 11" key="1">
    <citation type="submission" date="2018-08" db="EMBL/GenBank/DDBJ databases">
        <title>Murine metabolic-syndrome-specific gut microbial biobank.</title>
        <authorList>
            <person name="Liu C."/>
        </authorList>
    </citation>
    <scope>NUCLEOTIDE SEQUENCE [LARGE SCALE GENOMIC DNA]</scope>
    <source>
        <strain evidence="10 11">583</strain>
    </source>
</reference>
<dbReference type="GO" id="GO:0034204">
    <property type="term" value="P:lipid translocation"/>
    <property type="evidence" value="ECO:0007669"/>
    <property type="project" value="TreeGrafter"/>
</dbReference>
<dbReference type="GO" id="GO:0005886">
    <property type="term" value="C:plasma membrane"/>
    <property type="evidence" value="ECO:0007669"/>
    <property type="project" value="UniProtKB-SubCell"/>
</dbReference>
<feature type="transmembrane region" description="Helical" evidence="8">
    <location>
        <begin position="202"/>
        <end position="223"/>
    </location>
</feature>
<dbReference type="GO" id="GO:0071555">
    <property type="term" value="P:cell wall organization"/>
    <property type="evidence" value="ECO:0007669"/>
    <property type="project" value="UniProtKB-UniRule"/>
</dbReference>
<protein>
    <recommendedName>
        <fullName evidence="8">Probable lipid II flippase MurJ</fullName>
    </recommendedName>
</protein>
<comment type="function">
    <text evidence="8 9">Involved in peptidoglycan biosynthesis. Transports lipid-linked peptidoglycan precursors from the inner to the outer leaflet of the cytoplasmic membrane.</text>
</comment>
<dbReference type="CDD" id="cd13123">
    <property type="entry name" value="MATE_MurJ_like"/>
    <property type="match status" value="1"/>
</dbReference>
<evidence type="ECO:0000256" key="2">
    <source>
        <dbReference type="ARBA" id="ARBA00022475"/>
    </source>
</evidence>
<keyword evidence="7 8" id="KW-0472">Membrane</keyword>
<dbReference type="InterPro" id="IPR051050">
    <property type="entry name" value="Lipid_II_flippase_MurJ/MviN"/>
</dbReference>
<feature type="transmembrane region" description="Helical" evidence="8">
    <location>
        <begin position="422"/>
        <end position="442"/>
    </location>
</feature>
<keyword evidence="8 9" id="KW-0961">Cell wall biogenesis/degradation</keyword>
<dbReference type="Pfam" id="PF03023">
    <property type="entry name" value="MurJ"/>
    <property type="match status" value="1"/>
</dbReference>
<evidence type="ECO:0000256" key="1">
    <source>
        <dbReference type="ARBA" id="ARBA00004651"/>
    </source>
</evidence>
<evidence type="ECO:0000256" key="5">
    <source>
        <dbReference type="ARBA" id="ARBA00022984"/>
    </source>
</evidence>
<evidence type="ECO:0000313" key="11">
    <source>
        <dbReference type="Proteomes" id="UP000467132"/>
    </source>
</evidence>
<keyword evidence="11" id="KW-1185">Reference proteome</keyword>
<dbReference type="Proteomes" id="UP000467132">
    <property type="component" value="Unassembled WGS sequence"/>
</dbReference>
<dbReference type="InterPro" id="IPR004268">
    <property type="entry name" value="MurJ"/>
</dbReference>
<comment type="similarity">
    <text evidence="8 9">Belongs to the MurJ/MviN family.</text>
</comment>
<evidence type="ECO:0000256" key="9">
    <source>
        <dbReference type="PIRNR" id="PIRNR002869"/>
    </source>
</evidence>
<comment type="subcellular location">
    <subcellularLocation>
        <location evidence="1 8">Cell membrane</location>
        <topology evidence="1 8">Multi-pass membrane protein</topology>
    </subcellularLocation>
</comment>
<evidence type="ECO:0000256" key="6">
    <source>
        <dbReference type="ARBA" id="ARBA00022989"/>
    </source>
</evidence>
<evidence type="ECO:0000256" key="7">
    <source>
        <dbReference type="ARBA" id="ARBA00023136"/>
    </source>
</evidence>
<feature type="transmembrane region" description="Helical" evidence="8">
    <location>
        <begin position="326"/>
        <end position="351"/>
    </location>
</feature>
<keyword evidence="4 8" id="KW-0133">Cell shape</keyword>
<keyword evidence="5 8" id="KW-0573">Peptidoglycan synthesis</keyword>
<feature type="transmembrane region" description="Helical" evidence="8">
    <location>
        <begin position="175"/>
        <end position="196"/>
    </location>
</feature>
<comment type="caution">
    <text evidence="10">The sequence shown here is derived from an EMBL/GenBank/DDBJ whole genome shotgun (WGS) entry which is preliminary data.</text>
</comment>
<dbReference type="UniPathway" id="UPA00219"/>
<dbReference type="AlphaFoldDB" id="A0A845QYE4"/>
<keyword evidence="2 8" id="KW-1003">Cell membrane</keyword>
<dbReference type="EMBL" id="QXXA01000017">
    <property type="protein sequence ID" value="NBI07987.1"/>
    <property type="molecule type" value="Genomic_DNA"/>
</dbReference>
<gene>
    <name evidence="8 10" type="primary">murJ</name>
    <name evidence="10" type="ORF">D3Z33_14085</name>
</gene>
<feature type="transmembrane region" description="Helical" evidence="8">
    <location>
        <begin position="487"/>
        <end position="512"/>
    </location>
</feature>
<feature type="transmembrane region" description="Helical" evidence="8">
    <location>
        <begin position="45"/>
        <end position="71"/>
    </location>
</feature>
<dbReference type="PANTHER" id="PTHR47019">
    <property type="entry name" value="LIPID II FLIPPASE MURJ"/>
    <property type="match status" value="1"/>
</dbReference>
<dbReference type="GO" id="GO:0009252">
    <property type="term" value="P:peptidoglycan biosynthetic process"/>
    <property type="evidence" value="ECO:0007669"/>
    <property type="project" value="UniProtKB-UniRule"/>
</dbReference>
<dbReference type="PRINTS" id="PR01806">
    <property type="entry name" value="VIRFACTRMVIN"/>
</dbReference>
<keyword evidence="6 8" id="KW-1133">Transmembrane helix</keyword>
<dbReference type="PANTHER" id="PTHR47019:SF1">
    <property type="entry name" value="LIPID II FLIPPASE MURJ"/>
    <property type="match status" value="1"/>
</dbReference>
<evidence type="ECO:0000256" key="8">
    <source>
        <dbReference type="HAMAP-Rule" id="MF_02078"/>
    </source>
</evidence>